<dbReference type="GO" id="GO:0031593">
    <property type="term" value="F:polyubiquitin modification-dependent protein binding"/>
    <property type="evidence" value="ECO:0007669"/>
    <property type="project" value="TreeGrafter"/>
</dbReference>
<dbReference type="GO" id="GO:0005654">
    <property type="term" value="C:nucleoplasm"/>
    <property type="evidence" value="ECO:0007669"/>
    <property type="project" value="TreeGrafter"/>
</dbReference>
<accession>A0A8X8ZIM9</accession>
<dbReference type="PANTHER" id="PTHR10621">
    <property type="entry name" value="UV EXCISION REPAIR PROTEIN RAD23"/>
    <property type="match status" value="1"/>
</dbReference>
<dbReference type="PROSITE" id="PS50053">
    <property type="entry name" value="UBIQUITIN_2"/>
    <property type="match status" value="1"/>
</dbReference>
<dbReference type="GO" id="GO:0043130">
    <property type="term" value="F:ubiquitin binding"/>
    <property type="evidence" value="ECO:0007669"/>
    <property type="project" value="TreeGrafter"/>
</dbReference>
<proteinExistence type="predicted"/>
<feature type="compositionally biased region" description="Polar residues" evidence="1">
    <location>
        <begin position="100"/>
        <end position="123"/>
    </location>
</feature>
<organism evidence="3">
    <name type="scientific">Salvia splendens</name>
    <name type="common">Scarlet sage</name>
    <dbReference type="NCBI Taxonomy" id="180675"/>
    <lineage>
        <taxon>Eukaryota</taxon>
        <taxon>Viridiplantae</taxon>
        <taxon>Streptophyta</taxon>
        <taxon>Embryophyta</taxon>
        <taxon>Tracheophyta</taxon>
        <taxon>Spermatophyta</taxon>
        <taxon>Magnoliopsida</taxon>
        <taxon>eudicotyledons</taxon>
        <taxon>Gunneridae</taxon>
        <taxon>Pentapetalae</taxon>
        <taxon>asterids</taxon>
        <taxon>lamiids</taxon>
        <taxon>Lamiales</taxon>
        <taxon>Lamiaceae</taxon>
        <taxon>Nepetoideae</taxon>
        <taxon>Mentheae</taxon>
        <taxon>Salviinae</taxon>
        <taxon>Salvia</taxon>
        <taxon>Salvia subgen. Calosphace</taxon>
        <taxon>core Calosphace</taxon>
    </lineage>
</organism>
<dbReference type="AlphaFoldDB" id="A0A8X8ZIM9"/>
<dbReference type="GO" id="GO:0070628">
    <property type="term" value="F:proteasome binding"/>
    <property type="evidence" value="ECO:0007669"/>
    <property type="project" value="TreeGrafter"/>
</dbReference>
<dbReference type="InterPro" id="IPR029071">
    <property type="entry name" value="Ubiquitin-like_domsf"/>
</dbReference>
<dbReference type="Pfam" id="PF00240">
    <property type="entry name" value="ubiquitin"/>
    <property type="match status" value="1"/>
</dbReference>
<keyword evidence="4" id="KW-1185">Reference proteome</keyword>
<evidence type="ECO:0000313" key="3">
    <source>
        <dbReference type="EMBL" id="KAG6406407.1"/>
    </source>
</evidence>
<gene>
    <name evidence="3" type="ORF">SASPL_134007</name>
</gene>
<feature type="region of interest" description="Disordered" evidence="1">
    <location>
        <begin position="96"/>
        <end position="158"/>
    </location>
</feature>
<comment type="caution">
    <text evidence="3">The sequence shown here is derived from an EMBL/GenBank/DDBJ whole genome shotgun (WGS) entry which is preliminary data.</text>
</comment>
<dbReference type="EMBL" id="PNBA02000012">
    <property type="protein sequence ID" value="KAG6406407.1"/>
    <property type="molecule type" value="Genomic_DNA"/>
</dbReference>
<evidence type="ECO:0000256" key="1">
    <source>
        <dbReference type="SAM" id="MobiDB-lite"/>
    </source>
</evidence>
<reference evidence="3" key="1">
    <citation type="submission" date="2018-01" db="EMBL/GenBank/DDBJ databases">
        <authorList>
            <person name="Mao J.F."/>
        </authorList>
    </citation>
    <scope>NUCLEOTIDE SEQUENCE</scope>
    <source>
        <strain evidence="3">Huo1</strain>
        <tissue evidence="3">Leaf</tissue>
    </source>
</reference>
<protein>
    <recommendedName>
        <fullName evidence="2">Ubiquitin-like domain-containing protein</fullName>
    </recommendedName>
</protein>
<dbReference type="GO" id="GO:0043161">
    <property type="term" value="P:proteasome-mediated ubiquitin-dependent protein catabolic process"/>
    <property type="evidence" value="ECO:0007669"/>
    <property type="project" value="TreeGrafter"/>
</dbReference>
<dbReference type="GO" id="GO:0005829">
    <property type="term" value="C:cytosol"/>
    <property type="evidence" value="ECO:0007669"/>
    <property type="project" value="TreeGrafter"/>
</dbReference>
<dbReference type="SUPFAM" id="SSF54236">
    <property type="entry name" value="Ubiquitin-like"/>
    <property type="match status" value="1"/>
</dbReference>
<feature type="domain" description="Ubiquitin-like" evidence="2">
    <location>
        <begin position="15"/>
        <end position="94"/>
    </location>
</feature>
<reference evidence="3" key="2">
    <citation type="submission" date="2020-08" db="EMBL/GenBank/DDBJ databases">
        <title>Plant Genome Project.</title>
        <authorList>
            <person name="Zhang R.-G."/>
        </authorList>
    </citation>
    <scope>NUCLEOTIDE SEQUENCE</scope>
    <source>
        <strain evidence="3">Huo1</strain>
        <tissue evidence="3">Leaf</tissue>
    </source>
</reference>
<dbReference type="OrthoDB" id="1916003at2759"/>
<sequence length="158" mass="17243">MGLVQEKRQSSVLKMKLVAEILTGNLFYVEVGEDATVADLKKAIGKQENLPGDRLILLLDAEERYSLDKDEAFLKDYGVEDSSHIYVFFRPQENIAAASASPSTPKESASSEPSHSMDSATGVTNADNTDEANEDEEAPRHKNATDEANEPPASVDQE</sequence>
<name>A0A8X8ZIM9_SALSN</name>
<dbReference type="Gene3D" id="3.10.20.90">
    <property type="entry name" value="Phosphatidylinositol 3-kinase Catalytic Subunit, Chain A, domain 1"/>
    <property type="match status" value="1"/>
</dbReference>
<dbReference type="CDD" id="cd17039">
    <property type="entry name" value="Ubl_ubiquitin_like"/>
    <property type="match status" value="1"/>
</dbReference>
<evidence type="ECO:0000259" key="2">
    <source>
        <dbReference type="PROSITE" id="PS50053"/>
    </source>
</evidence>
<feature type="compositionally biased region" description="Acidic residues" evidence="1">
    <location>
        <begin position="128"/>
        <end position="137"/>
    </location>
</feature>
<evidence type="ECO:0000313" key="4">
    <source>
        <dbReference type="Proteomes" id="UP000298416"/>
    </source>
</evidence>
<dbReference type="PANTHER" id="PTHR10621:SF61">
    <property type="entry name" value="UBIQUITIN FAMILY PROTEIN"/>
    <property type="match status" value="1"/>
</dbReference>
<dbReference type="Proteomes" id="UP000298416">
    <property type="component" value="Unassembled WGS sequence"/>
</dbReference>
<dbReference type="InterPro" id="IPR000626">
    <property type="entry name" value="Ubiquitin-like_dom"/>
</dbReference>